<evidence type="ECO:0000313" key="3">
    <source>
        <dbReference type="Proteomes" id="UP001059597"/>
    </source>
</evidence>
<dbReference type="Pfam" id="PF21311">
    <property type="entry name" value="Phage_RBD_prop"/>
    <property type="match status" value="1"/>
</dbReference>
<gene>
    <name evidence="2" type="ORF">HEK616_17880</name>
</gene>
<organism evidence="2 3">
    <name type="scientific">Streptomyces nigrescens</name>
    <dbReference type="NCBI Taxonomy" id="1920"/>
    <lineage>
        <taxon>Bacteria</taxon>
        <taxon>Bacillati</taxon>
        <taxon>Actinomycetota</taxon>
        <taxon>Actinomycetes</taxon>
        <taxon>Kitasatosporales</taxon>
        <taxon>Streptomycetaceae</taxon>
        <taxon>Streptomyces</taxon>
    </lineage>
</organism>
<keyword evidence="3" id="KW-1185">Reference proteome</keyword>
<name>A0ABM7ZPM8_STRNI</name>
<dbReference type="PROSITE" id="PS51318">
    <property type="entry name" value="TAT"/>
    <property type="match status" value="1"/>
</dbReference>
<protein>
    <recommendedName>
        <fullName evidence="1">P68 RBP/TagC-like beta-propeller domain-containing protein</fullName>
    </recommendedName>
</protein>
<accession>A0ABM7ZPM8</accession>
<dbReference type="EMBL" id="AP026073">
    <property type="protein sequence ID" value="BDM68301.1"/>
    <property type="molecule type" value="Genomic_DNA"/>
</dbReference>
<proteinExistence type="predicted"/>
<dbReference type="RefSeq" id="WP_261952327.1">
    <property type="nucleotide sequence ID" value="NZ_AP026073.1"/>
</dbReference>
<dbReference type="Proteomes" id="UP001059597">
    <property type="component" value="Chromosome"/>
</dbReference>
<sequence length="352" mass="37359">MSTDFSAAGPGRRAVLGWLGGAAVAGAVAPGQRALAAAGPPRTAQGRAVAPPDRALPALAAAGRQFLAGRLRHTTVLQSFVLDGRRGYVYALQVVAGGVRLPGERAAVSHAVRVRRGDLCLNRLALDGSPAGHMYLKGFGHGGSIGLEESWDGVTLWTEWDANPASGYGRGLCRFGFADGRVLSRTAPGLRTYRPLPGSTSNSPAVDPVYRRLLLRYKRRGVPHFALHDLDRFRAGVFRPLITFAQPGAHLGLPFQGMALYGASAYQLLGSAYGAGNPPSSGGNARLYRIDLRTGRAVWQQMDRTAPELSPREPEGLAVWRGGDGGVPRLCLGFTEGPAGARTFRLYEKALN</sequence>
<dbReference type="InterPro" id="IPR006311">
    <property type="entry name" value="TAT_signal"/>
</dbReference>
<feature type="domain" description="P68 RBP/TagC-like beta-propeller" evidence="1">
    <location>
        <begin position="76"/>
        <end position="347"/>
    </location>
</feature>
<evidence type="ECO:0000259" key="1">
    <source>
        <dbReference type="Pfam" id="PF21311"/>
    </source>
</evidence>
<dbReference type="InterPro" id="IPR048799">
    <property type="entry name" value="P68_RBP_TagC-like_beta-prop"/>
</dbReference>
<evidence type="ECO:0000313" key="2">
    <source>
        <dbReference type="EMBL" id="BDM68301.1"/>
    </source>
</evidence>
<reference evidence="2" key="1">
    <citation type="submission" date="2022-06" db="EMBL/GenBank/DDBJ databases">
        <title>Complete genome sequence of Streptomyces nigrescens HEK616.</title>
        <authorList>
            <person name="Asamizu S."/>
            <person name="Onaka H."/>
        </authorList>
    </citation>
    <scope>NUCLEOTIDE SEQUENCE</scope>
    <source>
        <strain evidence="2">HEK616</strain>
    </source>
</reference>